<evidence type="ECO:0000313" key="6">
    <source>
        <dbReference type="EMBL" id="CAF4436372.1"/>
    </source>
</evidence>
<dbReference type="EMBL" id="CAJOBR010004075">
    <property type="protein sequence ID" value="CAF4765784.1"/>
    <property type="molecule type" value="Genomic_DNA"/>
</dbReference>
<dbReference type="Proteomes" id="UP000663833">
    <property type="component" value="Unassembled WGS sequence"/>
</dbReference>
<dbReference type="Proteomes" id="UP000663838">
    <property type="component" value="Unassembled WGS sequence"/>
</dbReference>
<dbReference type="OrthoDB" id="10307643at2759"/>
<keyword evidence="11" id="KW-1185">Reference proteome</keyword>
<name>A0A818G563_9BILA</name>
<gene>
    <name evidence="4" type="ORF">GRG538_LOCUS25179</name>
    <name evidence="7" type="ORF">HFQ381_LOCUS28566</name>
    <name evidence="5" type="ORF">KIK155_LOCUS28987</name>
    <name evidence="3" type="ORF">LUA448_LOCUS24229</name>
    <name evidence="8" type="ORF">QYT958_LOCUS21882</name>
    <name evidence="2" type="ORF">TIS948_LOCUS2460</name>
    <name evidence="9" type="ORF">TOA249_LOCUS28146</name>
    <name evidence="6" type="ORF">UJA718_LOCUS21738</name>
</gene>
<dbReference type="Proteomes" id="UP000663873">
    <property type="component" value="Unassembled WGS sequence"/>
</dbReference>
<feature type="compositionally biased region" description="Basic and acidic residues" evidence="1">
    <location>
        <begin position="14"/>
        <end position="27"/>
    </location>
</feature>
<reference evidence="3" key="1">
    <citation type="submission" date="2021-02" db="EMBL/GenBank/DDBJ databases">
        <authorList>
            <person name="Nowell W R."/>
        </authorList>
    </citation>
    <scope>NUCLEOTIDE SEQUENCE</scope>
</reference>
<protein>
    <submittedName>
        <fullName evidence="3">Uncharacterized protein</fullName>
    </submittedName>
</protein>
<evidence type="ECO:0000313" key="9">
    <source>
        <dbReference type="EMBL" id="CAF4866618.1"/>
    </source>
</evidence>
<dbReference type="EMBL" id="CAJNYV010005329">
    <property type="protein sequence ID" value="CAF3738317.1"/>
    <property type="molecule type" value="Genomic_DNA"/>
</dbReference>
<evidence type="ECO:0000313" key="5">
    <source>
        <dbReference type="EMBL" id="CAF3738317.1"/>
    </source>
</evidence>
<dbReference type="Proteomes" id="UP000663848">
    <property type="component" value="Unassembled WGS sequence"/>
</dbReference>
<dbReference type="Proteomes" id="UP000663851">
    <property type="component" value="Unassembled WGS sequence"/>
</dbReference>
<accession>A0A818G563</accession>
<evidence type="ECO:0000313" key="7">
    <source>
        <dbReference type="EMBL" id="CAF4512400.1"/>
    </source>
</evidence>
<dbReference type="EMBL" id="CAJNYT010004291">
    <property type="protein sequence ID" value="CAF3650609.1"/>
    <property type="molecule type" value="Genomic_DNA"/>
</dbReference>
<evidence type="ECO:0000256" key="1">
    <source>
        <dbReference type="SAM" id="MobiDB-lite"/>
    </source>
</evidence>
<dbReference type="AlphaFoldDB" id="A0A818G563"/>
<dbReference type="EMBL" id="CAJOBP010004315">
    <property type="protein sequence ID" value="CAF4436372.1"/>
    <property type="molecule type" value="Genomic_DNA"/>
</dbReference>
<dbReference type="Proteomes" id="UP000663865">
    <property type="component" value="Unassembled WGS sequence"/>
</dbReference>
<dbReference type="EMBL" id="CAJNYD010003209">
    <property type="protein sequence ID" value="CAF3484382.1"/>
    <property type="molecule type" value="Genomic_DNA"/>
</dbReference>
<evidence type="ECO:0000313" key="10">
    <source>
        <dbReference type="Proteomes" id="UP000663833"/>
    </source>
</evidence>
<evidence type="ECO:0000313" key="3">
    <source>
        <dbReference type="EMBL" id="CAF3484382.1"/>
    </source>
</evidence>
<dbReference type="Proteomes" id="UP000663825">
    <property type="component" value="Unassembled WGS sequence"/>
</dbReference>
<feature type="region of interest" description="Disordered" evidence="1">
    <location>
        <begin position="1"/>
        <end position="60"/>
    </location>
</feature>
<proteinExistence type="predicted"/>
<organism evidence="3 10">
    <name type="scientific">Rotaria socialis</name>
    <dbReference type="NCBI Taxonomy" id="392032"/>
    <lineage>
        <taxon>Eukaryota</taxon>
        <taxon>Metazoa</taxon>
        <taxon>Spiralia</taxon>
        <taxon>Gnathifera</taxon>
        <taxon>Rotifera</taxon>
        <taxon>Eurotatoria</taxon>
        <taxon>Bdelloidea</taxon>
        <taxon>Philodinida</taxon>
        <taxon>Philodinidae</taxon>
        <taxon>Rotaria</taxon>
    </lineage>
</organism>
<evidence type="ECO:0000313" key="4">
    <source>
        <dbReference type="EMBL" id="CAF3650609.1"/>
    </source>
</evidence>
<dbReference type="EMBL" id="CAJOBO010004115">
    <property type="protein sequence ID" value="CAF4512400.1"/>
    <property type="molecule type" value="Genomic_DNA"/>
</dbReference>
<evidence type="ECO:0000313" key="8">
    <source>
        <dbReference type="EMBL" id="CAF4765784.1"/>
    </source>
</evidence>
<sequence length="99" mass="11250">MSSASVTKKANKKSKGEINESDQRPQKSQELSESVLQLQDDEEFPPLGKLPTIKTAPKSHHLVENKTTYVPKQETTGKKIDLTLYPRRVLFKSYKLAHQ</sequence>
<dbReference type="Proteomes" id="UP000663872">
    <property type="component" value="Unassembled WGS sequence"/>
</dbReference>
<feature type="compositionally biased region" description="Polar residues" evidence="1">
    <location>
        <begin position="28"/>
        <end position="37"/>
    </location>
</feature>
<comment type="caution">
    <text evidence="3">The sequence shown here is derived from an EMBL/GenBank/DDBJ whole genome shotgun (WGS) entry which is preliminary data.</text>
</comment>
<evidence type="ECO:0000313" key="2">
    <source>
        <dbReference type="EMBL" id="CAF3021263.1"/>
    </source>
</evidence>
<dbReference type="EMBL" id="CAJNXB010000108">
    <property type="protein sequence ID" value="CAF3021263.1"/>
    <property type="molecule type" value="Genomic_DNA"/>
</dbReference>
<dbReference type="EMBL" id="CAJOBS010003807">
    <property type="protein sequence ID" value="CAF4866618.1"/>
    <property type="molecule type" value="Genomic_DNA"/>
</dbReference>
<evidence type="ECO:0000313" key="11">
    <source>
        <dbReference type="Proteomes" id="UP000663873"/>
    </source>
</evidence>